<feature type="compositionally biased region" description="Low complexity" evidence="1">
    <location>
        <begin position="69"/>
        <end position="87"/>
    </location>
</feature>
<feature type="compositionally biased region" description="Gly residues" evidence="1">
    <location>
        <begin position="1"/>
        <end position="12"/>
    </location>
</feature>
<evidence type="ECO:0000313" key="3">
    <source>
        <dbReference type="Proteomes" id="UP000193467"/>
    </source>
</evidence>
<comment type="caution">
    <text evidence="2">The sequence shown here is derived from an EMBL/GenBank/DDBJ whole genome shotgun (WGS) entry which is preliminary data.</text>
</comment>
<gene>
    <name evidence="2" type="ORF">BCR35DRAFT_298320</name>
</gene>
<dbReference type="AlphaFoldDB" id="A0A1Y2G4B7"/>
<protein>
    <submittedName>
        <fullName evidence="2">Uncharacterized protein</fullName>
    </submittedName>
</protein>
<reference evidence="2 3" key="1">
    <citation type="submission" date="2016-07" db="EMBL/GenBank/DDBJ databases">
        <title>Pervasive Adenine N6-methylation of Active Genes in Fungi.</title>
        <authorList>
            <consortium name="DOE Joint Genome Institute"/>
            <person name="Mondo S.J."/>
            <person name="Dannebaum R.O."/>
            <person name="Kuo R.C."/>
            <person name="Labutti K."/>
            <person name="Haridas S."/>
            <person name="Kuo A."/>
            <person name="Salamov A."/>
            <person name="Ahrendt S.R."/>
            <person name="Lipzen A."/>
            <person name="Sullivan W."/>
            <person name="Andreopoulos W.B."/>
            <person name="Clum A."/>
            <person name="Lindquist E."/>
            <person name="Daum C."/>
            <person name="Ramamoorthy G.K."/>
            <person name="Gryganskyi A."/>
            <person name="Culley D."/>
            <person name="Magnuson J.K."/>
            <person name="James T.Y."/>
            <person name="O'Malley M.A."/>
            <person name="Stajich J.E."/>
            <person name="Spatafora J.W."/>
            <person name="Visel A."/>
            <person name="Grigoriev I.V."/>
        </authorList>
    </citation>
    <scope>NUCLEOTIDE SEQUENCE [LARGE SCALE GENOMIC DNA]</scope>
    <source>
        <strain evidence="2 3">62-1032</strain>
    </source>
</reference>
<sequence length="161" mass="16806">MTLARGRGGGAGFLVVSPSPPPSSPSLRLRSPSPAPSLPSNATQQDPTTTSLPSSSSLTAPPPRVKQDLSSSSSTTTARSRLSTLPSVSPPTRHQELFLLSSVLAKRPLATFLLRPDASLETASIPRTLDQTSSSVVMDPSCTSLELRFAATLGRELVARS</sequence>
<feature type="region of interest" description="Disordered" evidence="1">
    <location>
        <begin position="1"/>
        <end position="91"/>
    </location>
</feature>
<organism evidence="2 3">
    <name type="scientific">Leucosporidium creatinivorum</name>
    <dbReference type="NCBI Taxonomy" id="106004"/>
    <lineage>
        <taxon>Eukaryota</taxon>
        <taxon>Fungi</taxon>
        <taxon>Dikarya</taxon>
        <taxon>Basidiomycota</taxon>
        <taxon>Pucciniomycotina</taxon>
        <taxon>Microbotryomycetes</taxon>
        <taxon>Leucosporidiales</taxon>
        <taxon>Leucosporidium</taxon>
    </lineage>
</organism>
<proteinExistence type="predicted"/>
<feature type="compositionally biased region" description="Low complexity" evidence="1">
    <location>
        <begin position="47"/>
        <end position="59"/>
    </location>
</feature>
<dbReference type="Proteomes" id="UP000193467">
    <property type="component" value="Unassembled WGS sequence"/>
</dbReference>
<name>A0A1Y2G4B7_9BASI</name>
<evidence type="ECO:0000256" key="1">
    <source>
        <dbReference type="SAM" id="MobiDB-lite"/>
    </source>
</evidence>
<dbReference type="EMBL" id="MCGR01000001">
    <property type="protein sequence ID" value="ORY92786.1"/>
    <property type="molecule type" value="Genomic_DNA"/>
</dbReference>
<accession>A0A1Y2G4B7</accession>
<keyword evidence="3" id="KW-1185">Reference proteome</keyword>
<dbReference type="InParanoid" id="A0A1Y2G4B7"/>
<evidence type="ECO:0000313" key="2">
    <source>
        <dbReference type="EMBL" id="ORY92786.1"/>
    </source>
</evidence>